<dbReference type="Proteomes" id="UP000540568">
    <property type="component" value="Unassembled WGS sequence"/>
</dbReference>
<protein>
    <submittedName>
        <fullName evidence="1">Uncharacterized protein</fullName>
    </submittedName>
</protein>
<dbReference type="EMBL" id="JACGWV010000001">
    <property type="protein sequence ID" value="MBA8807718.1"/>
    <property type="molecule type" value="Genomic_DNA"/>
</dbReference>
<sequence length="186" mass="20141">MTDLTAVIRNATVQTADQLMRQTGFCPPPSVHMLTDDPDHPYLGFVSCRLFRGGTDAATAVTDLGLLPSVLGAKRLLVTWEDCDLRTALQQTGVSFPTAVVTLEATMSKQTLAWHPFDVQVGPRSPAGVPTTVAQWQPTTYDTNATVLPCITGLLDLWRQARDGNAGQTIKGLRRAGYMVNLATRT</sequence>
<dbReference type="AlphaFoldDB" id="A0A7W3PDF1"/>
<proteinExistence type="predicted"/>
<comment type="caution">
    <text evidence="1">The sequence shown here is derived from an EMBL/GenBank/DDBJ whole genome shotgun (WGS) entry which is preliminary data.</text>
</comment>
<accession>A0A7W3PDF1</accession>
<keyword evidence="2" id="KW-1185">Reference proteome</keyword>
<name>A0A7W3PDF1_9MICO</name>
<dbReference type="RefSeq" id="WP_182615246.1">
    <property type="nucleotide sequence ID" value="NZ_BAAATF010000007.1"/>
</dbReference>
<organism evidence="1 2">
    <name type="scientific">Promicromonospora sukumoe</name>
    <dbReference type="NCBI Taxonomy" id="88382"/>
    <lineage>
        <taxon>Bacteria</taxon>
        <taxon>Bacillati</taxon>
        <taxon>Actinomycetota</taxon>
        <taxon>Actinomycetes</taxon>
        <taxon>Micrococcales</taxon>
        <taxon>Promicromonosporaceae</taxon>
        <taxon>Promicromonospora</taxon>
    </lineage>
</organism>
<gene>
    <name evidence="1" type="ORF">FHX71_001660</name>
</gene>
<evidence type="ECO:0000313" key="1">
    <source>
        <dbReference type="EMBL" id="MBA8807718.1"/>
    </source>
</evidence>
<evidence type="ECO:0000313" key="2">
    <source>
        <dbReference type="Proteomes" id="UP000540568"/>
    </source>
</evidence>
<reference evidence="1 2" key="1">
    <citation type="submission" date="2020-07" db="EMBL/GenBank/DDBJ databases">
        <title>Sequencing the genomes of 1000 actinobacteria strains.</title>
        <authorList>
            <person name="Klenk H.-P."/>
        </authorList>
    </citation>
    <scope>NUCLEOTIDE SEQUENCE [LARGE SCALE GENOMIC DNA]</scope>
    <source>
        <strain evidence="1 2">DSM 44121</strain>
    </source>
</reference>